<feature type="non-terminal residue" evidence="2">
    <location>
        <position position="522"/>
    </location>
</feature>
<feature type="compositionally biased region" description="Pro residues" evidence="1">
    <location>
        <begin position="255"/>
        <end position="267"/>
    </location>
</feature>
<feature type="region of interest" description="Disordered" evidence="1">
    <location>
        <begin position="220"/>
        <end position="374"/>
    </location>
</feature>
<comment type="caution">
    <text evidence="2">The sequence shown here is derived from an EMBL/GenBank/DDBJ whole genome shotgun (WGS) entry which is preliminary data.</text>
</comment>
<feature type="region of interest" description="Disordered" evidence="1">
    <location>
        <begin position="1"/>
        <end position="21"/>
    </location>
</feature>
<evidence type="ECO:0000256" key="1">
    <source>
        <dbReference type="SAM" id="MobiDB-lite"/>
    </source>
</evidence>
<organism evidence="2 3">
    <name type="scientific">Symbiodinium pilosum</name>
    <name type="common">Dinoflagellate</name>
    <dbReference type="NCBI Taxonomy" id="2952"/>
    <lineage>
        <taxon>Eukaryota</taxon>
        <taxon>Sar</taxon>
        <taxon>Alveolata</taxon>
        <taxon>Dinophyceae</taxon>
        <taxon>Suessiales</taxon>
        <taxon>Symbiodiniaceae</taxon>
        <taxon>Symbiodinium</taxon>
    </lineage>
</organism>
<dbReference type="Proteomes" id="UP000649617">
    <property type="component" value="Unassembled WGS sequence"/>
</dbReference>
<protein>
    <submittedName>
        <fullName evidence="2">Uncharacterized protein</fullName>
    </submittedName>
</protein>
<dbReference type="EMBL" id="CAJNIZ010014459">
    <property type="protein sequence ID" value="CAE7362387.1"/>
    <property type="molecule type" value="Genomic_DNA"/>
</dbReference>
<keyword evidence="3" id="KW-1185">Reference proteome</keyword>
<feature type="region of interest" description="Disordered" evidence="1">
    <location>
        <begin position="387"/>
        <end position="418"/>
    </location>
</feature>
<feature type="region of interest" description="Disordered" evidence="1">
    <location>
        <begin position="493"/>
        <end position="522"/>
    </location>
</feature>
<proteinExistence type="predicted"/>
<dbReference type="AlphaFoldDB" id="A0A812PTM7"/>
<evidence type="ECO:0000313" key="3">
    <source>
        <dbReference type="Proteomes" id="UP000649617"/>
    </source>
</evidence>
<feature type="compositionally biased region" description="Basic and acidic residues" evidence="1">
    <location>
        <begin position="7"/>
        <end position="19"/>
    </location>
</feature>
<feature type="compositionally biased region" description="Polar residues" evidence="1">
    <location>
        <begin position="352"/>
        <end position="368"/>
    </location>
</feature>
<accession>A0A812PTM7</accession>
<name>A0A812PTM7_SYMPI</name>
<feature type="compositionally biased region" description="Basic and acidic residues" evidence="1">
    <location>
        <begin position="395"/>
        <end position="405"/>
    </location>
</feature>
<sequence>MSSRWAAEQEEKDQKEMIKLKRRRVQPPPPEILLPYLGQVALHELANRNGIWFKYSYRPTAVDFQDWDTAFQGTWWYSLWLVAATGVILASHDRDLGHDFNTKQGVFCSPSLAIAEQYARPCKPFPDGLYHRLVYELWVEPGKRVKRKNGHTVQWIVPQNAVRLKALWLRIDAPPEEFVEGWSVWKPFLEAKPTDATGPDIVNVSDLPCIDSFRSAEIAGNPDDVVGISPGLGSETEDSSSATSSESETEERPQTPRPKAMPRPQTPRPKAMPRRRIPHTLTENSGRSLDFEEKPKTPRPKAMPKQKLSTTLAKAPGPQQTSEVRRLGPAQEGRPRDPGEFVQVPPWRAGSMPSQESYTAHAQGSSRSARCETSGYADHYHGWEEWKPDYAGVKDPPHRETKGGESWHSADGSASQKNLENAYRECRHDSWHYDKNWSKYQHSSGDCTCDSWKESWQRMDGWPDHSRSGKSGNLWQNDTWYYKASCGSNDQTYLPEAWHPDPTRSTHQEDAGSKDVWGTWQP</sequence>
<gene>
    <name evidence="2" type="ORF">SPIL2461_LOCUS8700</name>
</gene>
<reference evidence="2" key="1">
    <citation type="submission" date="2021-02" db="EMBL/GenBank/DDBJ databases">
        <authorList>
            <person name="Dougan E. K."/>
            <person name="Rhodes N."/>
            <person name="Thang M."/>
            <person name="Chan C."/>
        </authorList>
    </citation>
    <scope>NUCLEOTIDE SEQUENCE</scope>
</reference>
<feature type="compositionally biased region" description="Basic and acidic residues" evidence="1">
    <location>
        <begin position="498"/>
        <end position="513"/>
    </location>
</feature>
<feature type="compositionally biased region" description="Polar residues" evidence="1">
    <location>
        <begin position="307"/>
        <end position="322"/>
    </location>
</feature>
<evidence type="ECO:0000313" key="2">
    <source>
        <dbReference type="EMBL" id="CAE7362387.1"/>
    </source>
</evidence>